<dbReference type="KEGG" id="ccoo:ATE51_02536"/>
<dbReference type="AlphaFoldDB" id="A0A0U3MIE0"/>
<dbReference type="EMBL" id="AACDUL010000018">
    <property type="protein sequence ID" value="EAK1510251.1"/>
    <property type="molecule type" value="Genomic_DNA"/>
</dbReference>
<gene>
    <name evidence="1" type="ORF">CJD00_08315</name>
</gene>
<protein>
    <submittedName>
        <fullName evidence="1">Uncharacterized protein</fullName>
    </submittedName>
</protein>
<name>A0A0U3MIE0_CAMCO</name>
<dbReference type="KEGG" id="ccoo:ATE51_02962"/>
<dbReference type="RefSeq" id="WP_002821189.1">
    <property type="nucleotide sequence ID" value="NZ_BTFE01000003.1"/>
</dbReference>
<sequence>MNNDVQISQITNIPYFTIRDWKQKKDNWRGKIYLFLKNTNQEELKEIFSNSINSSNTGLSDSKIAKITTIPLPTLNTWKKDKSTYRKKIYDFLKSCDESRLRNIFL</sequence>
<comment type="caution">
    <text evidence="1">The sequence shown here is derived from an EMBL/GenBank/DDBJ whole genome shotgun (WGS) entry which is preliminary data.</text>
</comment>
<evidence type="ECO:0000313" key="1">
    <source>
        <dbReference type="EMBL" id="EAK1510251.1"/>
    </source>
</evidence>
<proteinExistence type="predicted"/>
<dbReference type="STRING" id="195.ATE51_02536"/>
<evidence type="ECO:0000313" key="2">
    <source>
        <dbReference type="Proteomes" id="UP000361993"/>
    </source>
</evidence>
<accession>A0A0U3MIE0</accession>
<organism evidence="1 2">
    <name type="scientific">Campylobacter coli</name>
    <dbReference type="NCBI Taxonomy" id="195"/>
    <lineage>
        <taxon>Bacteria</taxon>
        <taxon>Pseudomonadati</taxon>
        <taxon>Campylobacterota</taxon>
        <taxon>Epsilonproteobacteria</taxon>
        <taxon>Campylobacterales</taxon>
        <taxon>Campylobacteraceae</taxon>
        <taxon>Campylobacter</taxon>
    </lineage>
</organism>
<reference evidence="1 2" key="1">
    <citation type="submission" date="2018-05" db="EMBL/GenBank/DDBJ databases">
        <authorList>
            <consortium name="GenomeTrakr network: Whole genome sequencing for foodborne pathogen traceback"/>
        </authorList>
    </citation>
    <scope>NUCLEOTIDE SEQUENCE [LARGE SCALE GENOMIC DNA]</scope>
    <source>
        <strain evidence="1 2">NC_C6016</strain>
    </source>
</reference>
<dbReference type="Proteomes" id="UP000361993">
    <property type="component" value="Unassembled WGS sequence"/>
</dbReference>